<gene>
    <name evidence="1" type="ORF">ACAOBT_LOCUS33154</name>
</gene>
<dbReference type="AlphaFoldDB" id="A0A9P0M6Z2"/>
<evidence type="ECO:0000313" key="2">
    <source>
        <dbReference type="Proteomes" id="UP001152888"/>
    </source>
</evidence>
<sequence>MQILPYQMKQKYISLRDFTNFDEALFLRDLYNLPFDDIFHLQSIDEKVEFINNLITELFNKHSPSKIIRVNKPHAPWLTYGLKQIFKERDAALSNHEAKKTRESSCYYKELRNFALVSFRREKAAYFSHVQRSRQSKKPGLD</sequence>
<proteinExistence type="predicted"/>
<accession>A0A9P0M6Z2</accession>
<dbReference type="OrthoDB" id="6756971at2759"/>
<dbReference type="Proteomes" id="UP001152888">
    <property type="component" value="Unassembled WGS sequence"/>
</dbReference>
<comment type="caution">
    <text evidence="1">The sequence shown here is derived from an EMBL/GenBank/DDBJ whole genome shotgun (WGS) entry which is preliminary data.</text>
</comment>
<protein>
    <submittedName>
        <fullName evidence="1">Uncharacterized protein</fullName>
    </submittedName>
</protein>
<organism evidence="1 2">
    <name type="scientific">Acanthoscelides obtectus</name>
    <name type="common">Bean weevil</name>
    <name type="synonym">Bruchus obtectus</name>
    <dbReference type="NCBI Taxonomy" id="200917"/>
    <lineage>
        <taxon>Eukaryota</taxon>
        <taxon>Metazoa</taxon>
        <taxon>Ecdysozoa</taxon>
        <taxon>Arthropoda</taxon>
        <taxon>Hexapoda</taxon>
        <taxon>Insecta</taxon>
        <taxon>Pterygota</taxon>
        <taxon>Neoptera</taxon>
        <taxon>Endopterygota</taxon>
        <taxon>Coleoptera</taxon>
        <taxon>Polyphaga</taxon>
        <taxon>Cucujiformia</taxon>
        <taxon>Chrysomeloidea</taxon>
        <taxon>Chrysomelidae</taxon>
        <taxon>Bruchinae</taxon>
        <taxon>Bruchini</taxon>
        <taxon>Acanthoscelides</taxon>
    </lineage>
</organism>
<reference evidence="1" key="1">
    <citation type="submission" date="2022-03" db="EMBL/GenBank/DDBJ databases">
        <authorList>
            <person name="Sayadi A."/>
        </authorList>
    </citation>
    <scope>NUCLEOTIDE SEQUENCE</scope>
</reference>
<name>A0A9P0M6Z2_ACAOB</name>
<evidence type="ECO:0000313" key="1">
    <source>
        <dbReference type="EMBL" id="CAH2013011.1"/>
    </source>
</evidence>
<keyword evidence="2" id="KW-1185">Reference proteome</keyword>
<dbReference type="EMBL" id="CAKOFQ010008254">
    <property type="protein sequence ID" value="CAH2013011.1"/>
    <property type="molecule type" value="Genomic_DNA"/>
</dbReference>